<dbReference type="SUPFAM" id="SSF55961">
    <property type="entry name" value="Bet v1-like"/>
    <property type="match status" value="1"/>
</dbReference>
<dbReference type="STRING" id="288768.SAMEA3906486_02527"/>
<evidence type="ECO:0000313" key="4">
    <source>
        <dbReference type="Proteomes" id="UP000076848"/>
    </source>
</evidence>
<dbReference type="InterPro" id="IPR013538">
    <property type="entry name" value="ASHA1/2-like_C"/>
</dbReference>
<gene>
    <name evidence="3" type="ORF">SAMEA3906486_02527</name>
</gene>
<accession>A0A157SH00</accession>
<dbReference type="Proteomes" id="UP000076848">
    <property type="component" value="Unassembled WGS sequence"/>
</dbReference>
<keyword evidence="4" id="KW-1185">Reference proteome</keyword>
<comment type="similarity">
    <text evidence="1">Belongs to the AHA1 family.</text>
</comment>
<evidence type="ECO:0000256" key="1">
    <source>
        <dbReference type="ARBA" id="ARBA00006817"/>
    </source>
</evidence>
<dbReference type="RefSeq" id="WP_066127464.1">
    <property type="nucleotide sequence ID" value="NZ_FKIF01000006.1"/>
</dbReference>
<dbReference type="Gene3D" id="3.30.530.20">
    <property type="match status" value="1"/>
</dbReference>
<dbReference type="InterPro" id="IPR023393">
    <property type="entry name" value="START-like_dom_sf"/>
</dbReference>
<organism evidence="3 4">
    <name type="scientific">Bordetella ansorpii</name>
    <dbReference type="NCBI Taxonomy" id="288768"/>
    <lineage>
        <taxon>Bacteria</taxon>
        <taxon>Pseudomonadati</taxon>
        <taxon>Pseudomonadota</taxon>
        <taxon>Betaproteobacteria</taxon>
        <taxon>Burkholderiales</taxon>
        <taxon>Alcaligenaceae</taxon>
        <taxon>Bordetella</taxon>
    </lineage>
</organism>
<dbReference type="EMBL" id="FKIF01000006">
    <property type="protein sequence ID" value="SAI69491.1"/>
    <property type="molecule type" value="Genomic_DNA"/>
</dbReference>
<dbReference type="Pfam" id="PF08327">
    <property type="entry name" value="AHSA1"/>
    <property type="match status" value="1"/>
</dbReference>
<evidence type="ECO:0000313" key="3">
    <source>
        <dbReference type="EMBL" id="SAI69491.1"/>
    </source>
</evidence>
<dbReference type="OrthoDB" id="9786557at2"/>
<dbReference type="AlphaFoldDB" id="A0A157SH00"/>
<dbReference type="CDD" id="cd08895">
    <property type="entry name" value="SRPBCC_CalC_Aha1-like_2"/>
    <property type="match status" value="1"/>
</dbReference>
<reference evidence="3 4" key="1">
    <citation type="submission" date="2016-04" db="EMBL/GenBank/DDBJ databases">
        <authorList>
            <consortium name="Pathogen Informatics"/>
        </authorList>
    </citation>
    <scope>NUCLEOTIDE SEQUENCE [LARGE SCALE GENOMIC DNA]</scope>
    <source>
        <strain evidence="3 4">H050680373</strain>
    </source>
</reference>
<proteinExistence type="inferred from homology"/>
<evidence type="ECO:0000259" key="2">
    <source>
        <dbReference type="Pfam" id="PF08327"/>
    </source>
</evidence>
<sequence>MATGTVKLHRVLRATRDRVYRAFLEPDAVAQWLPPYGFTCSVEHMEAKVGGTFKMSFRNFGTGHSHGFGGEFLELMQNERIRYTDRFDDPNLPGEITVTVQLKAVTGGTEMHVEQAGIPEAIPVEMCYLGWQESLTKLARLVEPEIPG</sequence>
<protein>
    <submittedName>
        <fullName evidence="3">Activator of HSP90 ATPase</fullName>
    </submittedName>
</protein>
<feature type="domain" description="Activator of Hsp90 ATPase homologue 1/2-like C-terminal" evidence="2">
    <location>
        <begin position="14"/>
        <end position="143"/>
    </location>
</feature>
<name>A0A157SH00_9BORD</name>